<dbReference type="SUPFAM" id="SSF46785">
    <property type="entry name" value="Winged helix' DNA-binding domain"/>
    <property type="match status" value="1"/>
</dbReference>
<proteinExistence type="predicted"/>
<dbReference type="PANTHER" id="PTHR43712:SF15">
    <property type="entry name" value="MONODICTYPHENONE CLUSTER TRANSCRIPTIONAL COACTIVATOR MDPA"/>
    <property type="match status" value="1"/>
</dbReference>
<gene>
    <name evidence="1" type="ORF">TT172_LOCUS7773</name>
</gene>
<sequence length="471" mass="49935">MAAPSFEWLANELANIADRLETAQLPRQSGTEGSTRIPPASLGALSSLARLRRALQGFQPSQFIQHLAIEAQILSCLRWLCEFQVLACIPQGDSVAISDLGELLGIPEDHLDAVVSFMASAGFLDQPLPRHVAHTTLSASFLSDLSLADAAQFLGGCVGPAALRMAETSRRLAECLTALPSASASASSNTMSNGTPAADILSASGNRHLAAADQGAKLRRQWLAFLEHTSSARDLASPDILARFDWFNLGNARIVEVGAESCELADALSRRYPSLEFVVQFHDDGPARTPTELTAAFAQLARANPRITVQQRRIGASQPIRDAAVYILRVPSVLSTVPDQVASWNRGASISQAGPLALRHLVLAELGAHLDVLRTNSAAMLILTARLRTAAGGDGLGSANGEPENQALSQMGELVLLQLTGHREVELGDVLKWVESVGDEAGKLSVVHRLASPGTADVAFVVRYTRAGAGC</sequence>
<reference evidence="1 2" key="1">
    <citation type="submission" date="2018-04" db="EMBL/GenBank/DDBJ databases">
        <authorList>
            <person name="Huttner S."/>
            <person name="Dainat J."/>
        </authorList>
    </citation>
    <scope>NUCLEOTIDE SEQUENCE [LARGE SCALE GENOMIC DNA]</scope>
</reference>
<protein>
    <submittedName>
        <fullName evidence="1">7b6da3e3-9092-4d76-aa44-f2f21ad5a006</fullName>
    </submittedName>
</protein>
<dbReference type="InterPro" id="IPR036390">
    <property type="entry name" value="WH_DNA-bd_sf"/>
</dbReference>
<dbReference type="PANTHER" id="PTHR43712">
    <property type="entry name" value="PUTATIVE (AFU_ORTHOLOGUE AFUA_4G14580)-RELATED"/>
    <property type="match status" value="1"/>
</dbReference>
<dbReference type="AlphaFoldDB" id="A0A3S4D852"/>
<dbReference type="Proteomes" id="UP000289323">
    <property type="component" value="Unassembled WGS sequence"/>
</dbReference>
<dbReference type="InterPro" id="IPR036388">
    <property type="entry name" value="WH-like_DNA-bd_sf"/>
</dbReference>
<dbReference type="InterPro" id="IPR029063">
    <property type="entry name" value="SAM-dependent_MTases_sf"/>
</dbReference>
<evidence type="ECO:0000313" key="2">
    <source>
        <dbReference type="Proteomes" id="UP000289323"/>
    </source>
</evidence>
<organism evidence="1 2">
    <name type="scientific">Thermothielavioides terrestris</name>
    <dbReference type="NCBI Taxonomy" id="2587410"/>
    <lineage>
        <taxon>Eukaryota</taxon>
        <taxon>Fungi</taxon>
        <taxon>Dikarya</taxon>
        <taxon>Ascomycota</taxon>
        <taxon>Pezizomycotina</taxon>
        <taxon>Sordariomycetes</taxon>
        <taxon>Sordariomycetidae</taxon>
        <taxon>Sordariales</taxon>
        <taxon>Chaetomiaceae</taxon>
        <taxon>Thermothielavioides</taxon>
    </lineage>
</organism>
<evidence type="ECO:0000313" key="1">
    <source>
        <dbReference type="EMBL" id="SPQ25354.1"/>
    </source>
</evidence>
<dbReference type="EMBL" id="OUUZ01000015">
    <property type="protein sequence ID" value="SPQ25354.1"/>
    <property type="molecule type" value="Genomic_DNA"/>
</dbReference>
<dbReference type="Gene3D" id="3.40.50.150">
    <property type="entry name" value="Vaccinia Virus protein VP39"/>
    <property type="match status" value="1"/>
</dbReference>
<accession>A0A3S4D852</accession>
<dbReference type="Gene3D" id="1.10.10.10">
    <property type="entry name" value="Winged helix-like DNA-binding domain superfamily/Winged helix DNA-binding domain"/>
    <property type="match status" value="1"/>
</dbReference>
<name>A0A3S4D852_9PEZI</name>